<accession>A0ABX0ZRH9</accession>
<dbReference type="RefSeq" id="WP_167985396.1">
    <property type="nucleotide sequence ID" value="NZ_JAATEJ010000022.1"/>
</dbReference>
<keyword evidence="2" id="KW-1185">Reference proteome</keyword>
<dbReference type="EMBL" id="JAATEJ010000022">
    <property type="protein sequence ID" value="NJP46548.1"/>
    <property type="molecule type" value="Genomic_DNA"/>
</dbReference>
<dbReference type="InterPro" id="IPR011748">
    <property type="entry name" value="Unchr_phage_tail-like"/>
</dbReference>
<dbReference type="NCBIfam" id="TIGR02242">
    <property type="entry name" value="tail_TIGR02242"/>
    <property type="match status" value="1"/>
</dbReference>
<reference evidence="1 2" key="1">
    <citation type="submission" date="2020-03" db="EMBL/GenBank/DDBJ databases">
        <title>WGS of actinomycetes isolated from Thailand.</title>
        <authorList>
            <person name="Thawai C."/>
        </authorList>
    </citation>
    <scope>NUCLEOTIDE SEQUENCE [LARGE SCALE GENOMIC DNA]</scope>
    <source>
        <strain evidence="1 2">PRB2-1</strain>
    </source>
</reference>
<evidence type="ECO:0000313" key="1">
    <source>
        <dbReference type="EMBL" id="NJP46548.1"/>
    </source>
</evidence>
<comment type="caution">
    <text evidence="1">The sequence shown here is derived from an EMBL/GenBank/DDBJ whole genome shotgun (WGS) entry which is preliminary data.</text>
</comment>
<gene>
    <name evidence="1" type="ORF">HCN08_24535</name>
</gene>
<dbReference type="Pfam" id="PF09684">
    <property type="entry name" value="Tail_P2_I"/>
    <property type="match status" value="1"/>
</dbReference>
<organism evidence="1 2">
    <name type="scientific">Actinacidiphila epipremni</name>
    <dbReference type="NCBI Taxonomy" id="2053013"/>
    <lineage>
        <taxon>Bacteria</taxon>
        <taxon>Bacillati</taxon>
        <taxon>Actinomycetota</taxon>
        <taxon>Actinomycetes</taxon>
        <taxon>Kitasatosporales</taxon>
        <taxon>Streptomycetaceae</taxon>
        <taxon>Actinacidiphila</taxon>
    </lineage>
</organism>
<name>A0ABX0ZRH9_9ACTN</name>
<evidence type="ECO:0000313" key="2">
    <source>
        <dbReference type="Proteomes" id="UP000734511"/>
    </source>
</evidence>
<protein>
    <submittedName>
        <fullName evidence="1">Phage tail protein</fullName>
    </submittedName>
</protein>
<sequence length="187" mass="19126">MSTPLSKSPGGGRRLLPGLPTRHPLGAQLPAVYAEDAFVQNFTAALDEVLAPVLCTLDNLPAYLDPALAPEDFVALLAAWVGADPEAGAGREAVAGAVAAHAVRGTCAGLAQEIRLAFGVTAEVSDGLTSLASTSALTPLPPAGPLRLTVRVRTADPAALDVRALRALVARNRPAHVPYTVEVVGES</sequence>
<proteinExistence type="predicted"/>
<dbReference type="InterPro" id="IPR006521">
    <property type="entry name" value="Tail_protein_I"/>
</dbReference>
<dbReference type="Proteomes" id="UP000734511">
    <property type="component" value="Unassembled WGS sequence"/>
</dbReference>